<dbReference type="InterPro" id="IPR025153">
    <property type="entry name" value="Ead_Ea22"/>
</dbReference>
<reference evidence="1 2" key="1">
    <citation type="submission" date="2019-09" db="EMBL/GenBank/DDBJ databases">
        <authorList>
            <person name="Chandra G."/>
            <person name="Truman W A."/>
        </authorList>
    </citation>
    <scope>NUCLEOTIDE SEQUENCE [LARGE SCALE GENOMIC DNA]</scope>
    <source>
        <strain evidence="1">PS645</strain>
    </source>
</reference>
<sequence length="133" mass="14552">MSDHLLLKQMAELATPGPWEVANKRYGGVIRGGPLQDFINGSAQSQIVMCCGAEWMEPGQLERNAEFIAAANPAVVLDLIAENEALRSLAVMVAKKLRSAEICNPRAVEFLLNEAREAVAHYLPKGWPLELNP</sequence>
<dbReference type="Pfam" id="PF13935">
    <property type="entry name" value="Ead_Ea22"/>
    <property type="match status" value="1"/>
</dbReference>
<organism evidence="1 2">
    <name type="scientific">Pseudomonas fluorescens</name>
    <dbReference type="NCBI Taxonomy" id="294"/>
    <lineage>
        <taxon>Bacteria</taxon>
        <taxon>Pseudomonadati</taxon>
        <taxon>Pseudomonadota</taxon>
        <taxon>Gammaproteobacteria</taxon>
        <taxon>Pseudomonadales</taxon>
        <taxon>Pseudomonadaceae</taxon>
        <taxon>Pseudomonas</taxon>
    </lineage>
</organism>
<accession>A0A5E6NYE2</accession>
<dbReference type="Proteomes" id="UP000325607">
    <property type="component" value="Unassembled WGS sequence"/>
</dbReference>
<dbReference type="EMBL" id="CABVGX010000001">
    <property type="protein sequence ID" value="VVM35916.1"/>
    <property type="molecule type" value="Genomic_DNA"/>
</dbReference>
<protein>
    <submittedName>
        <fullName evidence="1">Uncharacterized protein</fullName>
    </submittedName>
</protein>
<proteinExistence type="predicted"/>
<evidence type="ECO:0000313" key="2">
    <source>
        <dbReference type="Proteomes" id="UP000325607"/>
    </source>
</evidence>
<evidence type="ECO:0000313" key="1">
    <source>
        <dbReference type="EMBL" id="VVM35916.1"/>
    </source>
</evidence>
<dbReference type="AlphaFoldDB" id="A0A5E6NYE2"/>
<name>A0A5E6NYE2_PSEFL</name>
<gene>
    <name evidence="1" type="ORF">PS645_00021</name>
</gene>